<feature type="domain" description="Solute-binding protein family 5" evidence="6">
    <location>
        <begin position="99"/>
        <end position="410"/>
    </location>
</feature>
<evidence type="ECO:0000256" key="4">
    <source>
        <dbReference type="SAM" id="MobiDB-lite"/>
    </source>
</evidence>
<evidence type="ECO:0000256" key="1">
    <source>
        <dbReference type="ARBA" id="ARBA00005695"/>
    </source>
</evidence>
<dbReference type="Gene3D" id="3.40.190.10">
    <property type="entry name" value="Periplasmic binding protein-like II"/>
    <property type="match status" value="1"/>
</dbReference>
<dbReference type="PIRSF" id="PIRSF002741">
    <property type="entry name" value="MppA"/>
    <property type="match status" value="1"/>
</dbReference>
<feature type="region of interest" description="Disordered" evidence="4">
    <location>
        <begin position="1"/>
        <end position="24"/>
    </location>
</feature>
<protein>
    <submittedName>
        <fullName evidence="7">Peptide ABC transporter substrate-binding protein</fullName>
    </submittedName>
</protein>
<dbReference type="Proteomes" id="UP000189677">
    <property type="component" value="Chromosome"/>
</dbReference>
<organism evidence="7 8">
    <name type="scientific">Streptomyces niveus</name>
    <name type="common">Streptomyces spheroides</name>
    <dbReference type="NCBI Taxonomy" id="193462"/>
    <lineage>
        <taxon>Bacteria</taxon>
        <taxon>Bacillati</taxon>
        <taxon>Actinomycetota</taxon>
        <taxon>Actinomycetes</taxon>
        <taxon>Kitasatosporales</taxon>
        <taxon>Streptomycetaceae</taxon>
        <taxon>Streptomyces</taxon>
    </lineage>
</organism>
<reference evidence="7 8" key="1">
    <citation type="submission" date="2016-11" db="EMBL/GenBank/DDBJ databases">
        <title>Complete genome sequence of Streptomyces niveus SCSIO 3406.</title>
        <authorList>
            <person name="Zhu Q."/>
            <person name="Cheng W."/>
            <person name="Song Y."/>
            <person name="Li Q."/>
            <person name="Ju J."/>
        </authorList>
    </citation>
    <scope>NUCLEOTIDE SEQUENCE [LARGE SCALE GENOMIC DNA]</scope>
    <source>
        <strain evidence="7 8">SCSIO 3406</strain>
    </source>
</reference>
<evidence type="ECO:0000259" key="6">
    <source>
        <dbReference type="Pfam" id="PF00496"/>
    </source>
</evidence>
<evidence type="ECO:0000313" key="7">
    <source>
        <dbReference type="EMBL" id="AQU70600.1"/>
    </source>
</evidence>
<dbReference type="InterPro" id="IPR000914">
    <property type="entry name" value="SBP_5_dom"/>
</dbReference>
<accession>A0A1U9R2G3</accession>
<name>A0A1U9R2G3_STRNV</name>
<dbReference type="AlphaFoldDB" id="A0A1U9R2G3"/>
<evidence type="ECO:0000313" key="8">
    <source>
        <dbReference type="Proteomes" id="UP000189677"/>
    </source>
</evidence>
<evidence type="ECO:0000256" key="2">
    <source>
        <dbReference type="ARBA" id="ARBA00022448"/>
    </source>
</evidence>
<comment type="similarity">
    <text evidence="1">Belongs to the bacterial solute-binding protein 5 family.</text>
</comment>
<dbReference type="KEGG" id="snw:BBN63_02525"/>
<dbReference type="GO" id="GO:0042597">
    <property type="term" value="C:periplasmic space"/>
    <property type="evidence" value="ECO:0007669"/>
    <property type="project" value="UniProtKB-ARBA"/>
</dbReference>
<dbReference type="Pfam" id="PF00496">
    <property type="entry name" value="SBP_bac_5"/>
    <property type="match status" value="1"/>
</dbReference>
<feature type="chain" id="PRO_5038642366" evidence="5">
    <location>
        <begin position="42"/>
        <end position="535"/>
    </location>
</feature>
<dbReference type="GO" id="GO:0015833">
    <property type="term" value="P:peptide transport"/>
    <property type="evidence" value="ECO:0007669"/>
    <property type="project" value="TreeGrafter"/>
</dbReference>
<dbReference type="EMBL" id="CP018047">
    <property type="protein sequence ID" value="AQU70600.1"/>
    <property type="molecule type" value="Genomic_DNA"/>
</dbReference>
<dbReference type="Gene3D" id="3.10.105.10">
    <property type="entry name" value="Dipeptide-binding Protein, Domain 3"/>
    <property type="match status" value="1"/>
</dbReference>
<gene>
    <name evidence="7" type="ORF">BBN63_02525</name>
</gene>
<feature type="signal peptide" evidence="5">
    <location>
        <begin position="1"/>
        <end position="41"/>
    </location>
</feature>
<sequence length="535" mass="57224">MYKPPRSQSPAPRPGRRRRGRAPAAGLAAAALLFTSACTVANSDTGGDIGAAGGNTLRIVLDQEPPTLEPCESSLASTGAVVRSNVTEPLVERDPDSGELEPLLATGWRQTAPTTWTFDTRPGVTFQNGQKFTAEDAAFSIDRAVNSDLSCNVDGYVFDDSGVDVRATSDTTLTVTTAKPDPILPLRLSFIEIVPRTTSTEAKVRKPVGTGPYAIGGWQTGVSITLDRNDTYWGKAPAFARARYVWRSEPSVRAAMITKGEADLATALDPQDATEENSVAYPNNETTALRLDGREAPLDDIRVRKAIDMVIDRQSISETLFGELGEPAAQLVPKGVVGFNNDLVPTEPDLKAARALVKAAAADGAPVDRKITLVARNGQFPRVAETAEALQYQMARLGLNVKILMTDTAAHLQYQLRPLPENVGPIALLIMHGNQAGDAAFTASQYLLSGSPQSTFGTPELDRRVAAATALAGEKRQKAFAEVFAYQNEAVAQYVHLAHMRGLLGLSSSVRYRPNSATGDELRLAAVSRAEGKSR</sequence>
<keyword evidence="2" id="KW-0813">Transport</keyword>
<dbReference type="GO" id="GO:0043190">
    <property type="term" value="C:ATP-binding cassette (ABC) transporter complex"/>
    <property type="evidence" value="ECO:0007669"/>
    <property type="project" value="InterPro"/>
</dbReference>
<dbReference type="InterPro" id="IPR030678">
    <property type="entry name" value="Peptide/Ni-bd"/>
</dbReference>
<dbReference type="InterPro" id="IPR039424">
    <property type="entry name" value="SBP_5"/>
</dbReference>
<keyword evidence="3 5" id="KW-0732">Signal</keyword>
<proteinExistence type="inferred from homology"/>
<dbReference type="PANTHER" id="PTHR30290">
    <property type="entry name" value="PERIPLASMIC BINDING COMPONENT OF ABC TRANSPORTER"/>
    <property type="match status" value="1"/>
</dbReference>
<evidence type="ECO:0000256" key="3">
    <source>
        <dbReference type="ARBA" id="ARBA00022729"/>
    </source>
</evidence>
<dbReference type="SUPFAM" id="SSF53850">
    <property type="entry name" value="Periplasmic binding protein-like II"/>
    <property type="match status" value="1"/>
</dbReference>
<keyword evidence="8" id="KW-1185">Reference proteome</keyword>
<dbReference type="GO" id="GO:1904680">
    <property type="term" value="F:peptide transmembrane transporter activity"/>
    <property type="evidence" value="ECO:0007669"/>
    <property type="project" value="TreeGrafter"/>
</dbReference>
<evidence type="ECO:0000256" key="5">
    <source>
        <dbReference type="SAM" id="SignalP"/>
    </source>
</evidence>
<dbReference type="PANTHER" id="PTHR30290:SF9">
    <property type="entry name" value="OLIGOPEPTIDE-BINDING PROTEIN APPA"/>
    <property type="match status" value="1"/>
</dbReference>